<proteinExistence type="predicted"/>
<dbReference type="InterPro" id="IPR017896">
    <property type="entry name" value="4Fe4S_Fe-S-bd"/>
</dbReference>
<comment type="caution">
    <text evidence="5">The sequence shown here is derived from an EMBL/GenBank/DDBJ whole genome shotgun (WGS) entry which is preliminary data.</text>
</comment>
<gene>
    <name evidence="5" type="ORF">IAC50_00350</name>
</gene>
<feature type="domain" description="4Fe-4S ferredoxin-type" evidence="4">
    <location>
        <begin position="56"/>
        <end position="84"/>
    </location>
</feature>
<dbReference type="Gene3D" id="3.30.70.20">
    <property type="match status" value="1"/>
</dbReference>
<dbReference type="GO" id="GO:0051536">
    <property type="term" value="F:iron-sulfur cluster binding"/>
    <property type="evidence" value="ECO:0007669"/>
    <property type="project" value="UniProtKB-KW"/>
</dbReference>
<evidence type="ECO:0000313" key="6">
    <source>
        <dbReference type="Proteomes" id="UP000824090"/>
    </source>
</evidence>
<dbReference type="Pfam" id="PF12837">
    <property type="entry name" value="Fer4_6"/>
    <property type="match status" value="1"/>
</dbReference>
<dbReference type="AlphaFoldDB" id="A0A9D1I0F2"/>
<name>A0A9D1I0F2_9FIRM</name>
<keyword evidence="1" id="KW-0479">Metal-binding</keyword>
<feature type="non-terminal residue" evidence="5">
    <location>
        <position position="1"/>
    </location>
</feature>
<evidence type="ECO:0000256" key="1">
    <source>
        <dbReference type="ARBA" id="ARBA00022723"/>
    </source>
</evidence>
<evidence type="ECO:0000259" key="4">
    <source>
        <dbReference type="PROSITE" id="PS51379"/>
    </source>
</evidence>
<dbReference type="PROSITE" id="PS00198">
    <property type="entry name" value="4FE4S_FER_1"/>
    <property type="match status" value="1"/>
</dbReference>
<dbReference type="GO" id="GO:0046872">
    <property type="term" value="F:metal ion binding"/>
    <property type="evidence" value="ECO:0007669"/>
    <property type="project" value="UniProtKB-KW"/>
</dbReference>
<dbReference type="SUPFAM" id="SSF54862">
    <property type="entry name" value="4Fe-4S ferredoxins"/>
    <property type="match status" value="1"/>
</dbReference>
<evidence type="ECO:0000313" key="5">
    <source>
        <dbReference type="EMBL" id="HIU24933.1"/>
    </source>
</evidence>
<dbReference type="Proteomes" id="UP000824090">
    <property type="component" value="Unassembled WGS sequence"/>
</dbReference>
<keyword evidence="2" id="KW-0408">Iron</keyword>
<reference evidence="5" key="2">
    <citation type="journal article" date="2021" name="PeerJ">
        <title>Extensive microbial diversity within the chicken gut microbiome revealed by metagenomics and culture.</title>
        <authorList>
            <person name="Gilroy R."/>
            <person name="Ravi A."/>
            <person name="Getino M."/>
            <person name="Pursley I."/>
            <person name="Horton D.L."/>
            <person name="Alikhan N.F."/>
            <person name="Baker D."/>
            <person name="Gharbi K."/>
            <person name="Hall N."/>
            <person name="Watson M."/>
            <person name="Adriaenssens E.M."/>
            <person name="Foster-Nyarko E."/>
            <person name="Jarju S."/>
            <person name="Secka A."/>
            <person name="Antonio M."/>
            <person name="Oren A."/>
            <person name="Chaudhuri R.R."/>
            <person name="La Ragione R."/>
            <person name="Hildebrand F."/>
            <person name="Pallen M.J."/>
        </authorList>
    </citation>
    <scope>NUCLEOTIDE SEQUENCE</scope>
    <source>
        <strain evidence="5">ChiHcec3-6078</strain>
    </source>
</reference>
<evidence type="ECO:0000256" key="2">
    <source>
        <dbReference type="ARBA" id="ARBA00023004"/>
    </source>
</evidence>
<accession>A0A9D1I0F2</accession>
<keyword evidence="3" id="KW-0411">Iron-sulfur</keyword>
<dbReference type="EMBL" id="DVMP01000005">
    <property type="protein sequence ID" value="HIU24933.1"/>
    <property type="molecule type" value="Genomic_DNA"/>
</dbReference>
<reference evidence="5" key="1">
    <citation type="submission" date="2020-10" db="EMBL/GenBank/DDBJ databases">
        <authorList>
            <person name="Gilroy R."/>
        </authorList>
    </citation>
    <scope>NUCLEOTIDE SEQUENCE</scope>
    <source>
        <strain evidence="5">ChiHcec3-6078</strain>
    </source>
</reference>
<dbReference type="InterPro" id="IPR017900">
    <property type="entry name" value="4Fe4S_Fe_S_CS"/>
</dbReference>
<dbReference type="PROSITE" id="PS51379">
    <property type="entry name" value="4FE4S_FER_2"/>
    <property type="match status" value="1"/>
</dbReference>
<organism evidence="5 6">
    <name type="scientific">Candidatus Allocopromorpha excrementigallinarum</name>
    <dbReference type="NCBI Taxonomy" id="2840742"/>
    <lineage>
        <taxon>Bacteria</taxon>
        <taxon>Bacillati</taxon>
        <taxon>Bacillota</taxon>
        <taxon>Clostridia</taxon>
        <taxon>Eubacteriales</taxon>
        <taxon>Eubacteriaceae</taxon>
        <taxon>Eubacteriaceae incertae sedis</taxon>
        <taxon>Candidatus Allocopromorpha</taxon>
    </lineage>
</organism>
<evidence type="ECO:0000256" key="3">
    <source>
        <dbReference type="ARBA" id="ARBA00023014"/>
    </source>
</evidence>
<sequence>ESSVEGLRGRALRNMKSFDEMKIEPAISTVSGTPCSESCDKCIRSCMYDAITKEDGEIKVSKDMCTGCGLCTFICPEGKLKLDW</sequence>
<protein>
    <submittedName>
        <fullName evidence="5">4Fe-4S binding protein</fullName>
    </submittedName>
</protein>